<evidence type="ECO:0000256" key="1">
    <source>
        <dbReference type="ARBA" id="ARBA00022603"/>
    </source>
</evidence>
<dbReference type="Proteomes" id="UP000317421">
    <property type="component" value="Unassembled WGS sequence"/>
</dbReference>
<dbReference type="RefSeq" id="WP_146442683.1">
    <property type="nucleotide sequence ID" value="NZ_SJPR01000001.1"/>
</dbReference>
<keyword evidence="6" id="KW-1185">Reference proteome</keyword>
<reference evidence="5 6" key="1">
    <citation type="submission" date="2019-02" db="EMBL/GenBank/DDBJ databases">
        <title>Deep-cultivation of Planctomycetes and their phenomic and genomic characterization uncovers novel biology.</title>
        <authorList>
            <person name="Wiegand S."/>
            <person name="Jogler M."/>
            <person name="Boedeker C."/>
            <person name="Pinto D."/>
            <person name="Vollmers J."/>
            <person name="Rivas-Marin E."/>
            <person name="Kohn T."/>
            <person name="Peeters S.H."/>
            <person name="Heuer A."/>
            <person name="Rast P."/>
            <person name="Oberbeckmann S."/>
            <person name="Bunk B."/>
            <person name="Jeske O."/>
            <person name="Meyerdierks A."/>
            <person name="Storesund J.E."/>
            <person name="Kallscheuer N."/>
            <person name="Luecker S."/>
            <person name="Lage O.M."/>
            <person name="Pohl T."/>
            <person name="Merkel B.J."/>
            <person name="Hornburger P."/>
            <person name="Mueller R.-W."/>
            <person name="Bruemmer F."/>
            <person name="Labrenz M."/>
            <person name="Spormann A.M."/>
            <person name="Op Den Camp H."/>
            <person name="Overmann J."/>
            <person name="Amann R."/>
            <person name="Jetten M.S.M."/>
            <person name="Mascher T."/>
            <person name="Medema M.H."/>
            <person name="Devos D.P."/>
            <person name="Kaster A.-K."/>
            <person name="Ovreas L."/>
            <person name="Rohde M."/>
            <person name="Galperin M.Y."/>
            <person name="Jogler C."/>
        </authorList>
    </citation>
    <scope>NUCLEOTIDE SEQUENCE [LARGE SCALE GENOMIC DNA]</scope>
    <source>
        <strain evidence="5 6">Pla108</strain>
    </source>
</reference>
<evidence type="ECO:0000313" key="6">
    <source>
        <dbReference type="Proteomes" id="UP000317421"/>
    </source>
</evidence>
<comment type="caution">
    <text evidence="5">The sequence shown here is derived from an EMBL/GenBank/DDBJ whole genome shotgun (WGS) entry which is preliminary data.</text>
</comment>
<name>A0A5C6AI11_9BACT</name>
<dbReference type="AlphaFoldDB" id="A0A5C6AI11"/>
<dbReference type="GO" id="GO:0035657">
    <property type="term" value="C:eRF1 methyltransferase complex"/>
    <property type="evidence" value="ECO:0007669"/>
    <property type="project" value="TreeGrafter"/>
</dbReference>
<organism evidence="5 6">
    <name type="scientific">Botrimarina colliarenosi</name>
    <dbReference type="NCBI Taxonomy" id="2528001"/>
    <lineage>
        <taxon>Bacteria</taxon>
        <taxon>Pseudomonadati</taxon>
        <taxon>Planctomycetota</taxon>
        <taxon>Planctomycetia</taxon>
        <taxon>Pirellulales</taxon>
        <taxon>Lacipirellulaceae</taxon>
        <taxon>Botrimarina</taxon>
    </lineage>
</organism>
<dbReference type="PANTHER" id="PTHR45875">
    <property type="entry name" value="METHYLTRANSFERASE N6AMT1"/>
    <property type="match status" value="1"/>
</dbReference>
<accession>A0A5C6AI11</accession>
<evidence type="ECO:0000313" key="5">
    <source>
        <dbReference type="EMBL" id="TWT99634.1"/>
    </source>
</evidence>
<dbReference type="GO" id="GO:0032259">
    <property type="term" value="P:methylation"/>
    <property type="evidence" value="ECO:0007669"/>
    <property type="project" value="UniProtKB-KW"/>
</dbReference>
<dbReference type="GO" id="GO:0008276">
    <property type="term" value="F:protein methyltransferase activity"/>
    <property type="evidence" value="ECO:0007669"/>
    <property type="project" value="TreeGrafter"/>
</dbReference>
<dbReference type="InterPro" id="IPR029063">
    <property type="entry name" value="SAM-dependent_MTases_sf"/>
</dbReference>
<dbReference type="OrthoDB" id="9787435at2"/>
<sequence length="296" mass="32127">MKSDSPRRLRILLLGVTFGALATLAARQIVTHLAPEPAPKVAASQDDTPPAKVWPPAELRADPNWQLLRYDAEGWSTQYVGTYKNLGEYLGPPPAGVTQLAIPILPTVYQPDIQDKLYYDAIAQGEIAEGDKVLVIGAGSGADSWAVSLKTRAKVYAVDINPLAVMNAQVTARLGGFEIEAVVGDFQEIELPDTFRDFDYVLWNMPFVEAGATAENFQDRNFYDGDDGTVATRFLKRLPSLLKPDGRAIALNYALAKRYLTTPGTETRVASGDDPADPLTYMLFVIPNPATAAAAD</sequence>
<dbReference type="InterPro" id="IPR025714">
    <property type="entry name" value="Methyltranfer_dom"/>
</dbReference>
<keyword evidence="3" id="KW-0949">S-adenosyl-L-methionine</keyword>
<gene>
    <name evidence="5" type="primary">prmC_1</name>
    <name evidence="5" type="ORF">Pla108_05770</name>
</gene>
<dbReference type="CDD" id="cd02440">
    <property type="entry name" value="AdoMet_MTases"/>
    <property type="match status" value="1"/>
</dbReference>
<keyword evidence="1 5" id="KW-0489">Methyltransferase</keyword>
<proteinExistence type="predicted"/>
<dbReference type="GO" id="GO:0008757">
    <property type="term" value="F:S-adenosylmethionine-dependent methyltransferase activity"/>
    <property type="evidence" value="ECO:0007669"/>
    <property type="project" value="TreeGrafter"/>
</dbReference>
<dbReference type="EMBL" id="SJPR01000001">
    <property type="protein sequence ID" value="TWT99634.1"/>
    <property type="molecule type" value="Genomic_DNA"/>
</dbReference>
<evidence type="ECO:0000256" key="3">
    <source>
        <dbReference type="ARBA" id="ARBA00022691"/>
    </source>
</evidence>
<evidence type="ECO:0000259" key="4">
    <source>
        <dbReference type="Pfam" id="PF13847"/>
    </source>
</evidence>
<dbReference type="PANTHER" id="PTHR45875:SF1">
    <property type="entry name" value="METHYLTRANSFERASE N6AMT1"/>
    <property type="match status" value="1"/>
</dbReference>
<feature type="domain" description="Methyltransferase" evidence="4">
    <location>
        <begin position="129"/>
        <end position="254"/>
    </location>
</feature>
<dbReference type="Pfam" id="PF13847">
    <property type="entry name" value="Methyltransf_31"/>
    <property type="match status" value="1"/>
</dbReference>
<dbReference type="InterPro" id="IPR052190">
    <property type="entry name" value="Euk-Arch_PrmC-MTase"/>
</dbReference>
<dbReference type="SUPFAM" id="SSF53335">
    <property type="entry name" value="S-adenosyl-L-methionine-dependent methyltransferases"/>
    <property type="match status" value="1"/>
</dbReference>
<evidence type="ECO:0000256" key="2">
    <source>
        <dbReference type="ARBA" id="ARBA00022679"/>
    </source>
</evidence>
<keyword evidence="2 5" id="KW-0808">Transferase</keyword>
<dbReference type="Gene3D" id="3.40.50.150">
    <property type="entry name" value="Vaccinia Virus protein VP39"/>
    <property type="match status" value="1"/>
</dbReference>
<protein>
    <submittedName>
        <fullName evidence="5">Release factor glutamine methyltransferase</fullName>
    </submittedName>
</protein>